<sequence length="290" mass="33112">MTLHEPKVTPLCSSEETHVDRLVPHEQANILNEERPSVYHHEYGDHPTEVAQHTGFVAPAIVDGIVFERQDSLARAATLQECDRVRDPEGILNFLETTMNIDDYLEDITNMTGIPPEEIDLDDYELQKCNILYNDDKIRTFESYDPFAHDVGLHEQLVPADYVAKTPTPVPMEPLAAVKVEPSWESSTPSTSSAPAARRGGRNSQANLETYTPTTTARKYRLKTPQERNNSSYKVKRQRNNDAVRKSRTKAKQLQMMKDKQLEELVIEVGQLKEKLRVANDRLARCRCRR</sequence>
<dbReference type="Proteomes" id="UP000024635">
    <property type="component" value="Unassembled WGS sequence"/>
</dbReference>
<evidence type="ECO:0000259" key="2">
    <source>
        <dbReference type="Pfam" id="PF07716"/>
    </source>
</evidence>
<dbReference type="InterPro" id="IPR004827">
    <property type="entry name" value="bZIP"/>
</dbReference>
<protein>
    <recommendedName>
        <fullName evidence="2">BZIP domain-containing protein</fullName>
    </recommendedName>
</protein>
<reference evidence="4" key="1">
    <citation type="journal article" date="2015" name="Nat. Genet.">
        <title>The genome and transcriptome of the zoonotic hookworm Ancylostoma ceylanicum identify infection-specific gene families.</title>
        <authorList>
            <person name="Schwarz E.M."/>
            <person name="Hu Y."/>
            <person name="Antoshechkin I."/>
            <person name="Miller M.M."/>
            <person name="Sternberg P.W."/>
            <person name="Aroian R.V."/>
        </authorList>
    </citation>
    <scope>NUCLEOTIDE SEQUENCE</scope>
    <source>
        <strain evidence="4">HY135</strain>
    </source>
</reference>
<comment type="caution">
    <text evidence="3">The sequence shown here is derived from an EMBL/GenBank/DDBJ whole genome shotgun (WGS) entry which is preliminary data.</text>
</comment>
<feature type="compositionally biased region" description="Polar residues" evidence="1">
    <location>
        <begin position="202"/>
        <end position="217"/>
    </location>
</feature>
<dbReference type="STRING" id="53326.A0A016V928"/>
<feature type="region of interest" description="Disordered" evidence="1">
    <location>
        <begin position="180"/>
        <end position="248"/>
    </location>
</feature>
<keyword evidence="4" id="KW-1185">Reference proteome</keyword>
<name>A0A016V928_9BILA</name>
<dbReference type="GO" id="GO:0000981">
    <property type="term" value="F:DNA-binding transcription factor activity, RNA polymerase II-specific"/>
    <property type="evidence" value="ECO:0007669"/>
    <property type="project" value="TreeGrafter"/>
</dbReference>
<dbReference type="Pfam" id="PF07716">
    <property type="entry name" value="bZIP_2"/>
    <property type="match status" value="1"/>
</dbReference>
<dbReference type="GO" id="GO:0000978">
    <property type="term" value="F:RNA polymerase II cis-regulatory region sequence-specific DNA binding"/>
    <property type="evidence" value="ECO:0007669"/>
    <property type="project" value="TreeGrafter"/>
</dbReference>
<dbReference type="AlphaFoldDB" id="A0A016V928"/>
<dbReference type="OrthoDB" id="10039716at2759"/>
<dbReference type="EMBL" id="JARK01001350">
    <property type="protein sequence ID" value="EYC23940.1"/>
    <property type="molecule type" value="Genomic_DNA"/>
</dbReference>
<dbReference type="PANTHER" id="PTHR23334">
    <property type="entry name" value="CCAAT/ENHANCER BINDING PROTEIN"/>
    <property type="match status" value="1"/>
</dbReference>
<evidence type="ECO:0000256" key="1">
    <source>
        <dbReference type="SAM" id="MobiDB-lite"/>
    </source>
</evidence>
<dbReference type="InterPro" id="IPR031106">
    <property type="entry name" value="C/EBP"/>
</dbReference>
<dbReference type="GO" id="GO:0006351">
    <property type="term" value="P:DNA-templated transcription"/>
    <property type="evidence" value="ECO:0007669"/>
    <property type="project" value="InterPro"/>
</dbReference>
<dbReference type="SUPFAM" id="SSF57959">
    <property type="entry name" value="Leucine zipper domain"/>
    <property type="match status" value="1"/>
</dbReference>
<feature type="domain" description="BZIP" evidence="2">
    <location>
        <begin position="231"/>
        <end position="283"/>
    </location>
</feature>
<evidence type="ECO:0000313" key="3">
    <source>
        <dbReference type="EMBL" id="EYC23940.1"/>
    </source>
</evidence>
<dbReference type="PANTHER" id="PTHR23334:SF43">
    <property type="entry name" value="CCAAT_ENHANCER-BINDING PROTEIN HOMOLOG 1-RELATED"/>
    <property type="match status" value="1"/>
</dbReference>
<evidence type="ECO:0000313" key="4">
    <source>
        <dbReference type="Proteomes" id="UP000024635"/>
    </source>
</evidence>
<accession>A0A016V928</accession>
<dbReference type="InterPro" id="IPR046347">
    <property type="entry name" value="bZIP_sf"/>
</dbReference>
<organism evidence="3 4">
    <name type="scientific">Ancylostoma ceylanicum</name>
    <dbReference type="NCBI Taxonomy" id="53326"/>
    <lineage>
        <taxon>Eukaryota</taxon>
        <taxon>Metazoa</taxon>
        <taxon>Ecdysozoa</taxon>
        <taxon>Nematoda</taxon>
        <taxon>Chromadorea</taxon>
        <taxon>Rhabditida</taxon>
        <taxon>Rhabditina</taxon>
        <taxon>Rhabditomorpha</taxon>
        <taxon>Strongyloidea</taxon>
        <taxon>Ancylostomatidae</taxon>
        <taxon>Ancylostomatinae</taxon>
        <taxon>Ancylostoma</taxon>
    </lineage>
</organism>
<proteinExistence type="predicted"/>
<dbReference type="Gene3D" id="1.20.5.170">
    <property type="match status" value="1"/>
</dbReference>
<feature type="compositionally biased region" description="Low complexity" evidence="1">
    <location>
        <begin position="181"/>
        <end position="197"/>
    </location>
</feature>
<gene>
    <name evidence="3" type="primary">Acey_s0014.g2229</name>
    <name evidence="3" type="ORF">Y032_0014g2229</name>
</gene>